<evidence type="ECO:0000256" key="4">
    <source>
        <dbReference type="ARBA" id="ARBA00022679"/>
    </source>
</evidence>
<dbReference type="PANTHER" id="PTHR11441:SF0">
    <property type="entry name" value="THYMIDINE KINASE, CYTOSOLIC"/>
    <property type="match status" value="1"/>
</dbReference>
<protein>
    <recommendedName>
        <fullName evidence="2 10">Thymidine kinase</fullName>
        <ecNumber evidence="2 10">2.7.1.21</ecNumber>
    </recommendedName>
</protein>
<dbReference type="Gene3D" id="3.30.60.20">
    <property type="match status" value="1"/>
</dbReference>
<evidence type="ECO:0000313" key="14">
    <source>
        <dbReference type="Proteomes" id="UP001144313"/>
    </source>
</evidence>
<dbReference type="AlphaFoldDB" id="A0A9W6GBC6"/>
<dbReference type="EC" id="2.7.1.21" evidence="2 10"/>
<comment type="similarity">
    <text evidence="1 11">Belongs to the thymidine kinase family.</text>
</comment>
<dbReference type="EMBL" id="BSDT01000001">
    <property type="protein sequence ID" value="GLI43796.1"/>
    <property type="molecule type" value="Genomic_DNA"/>
</dbReference>
<feature type="compositionally biased region" description="Low complexity" evidence="12">
    <location>
        <begin position="7"/>
        <end position="17"/>
    </location>
</feature>
<dbReference type="Gene3D" id="3.40.50.300">
    <property type="entry name" value="P-loop containing nucleotide triphosphate hydrolases"/>
    <property type="match status" value="1"/>
</dbReference>
<accession>A0A9W6GBC6</accession>
<dbReference type="Pfam" id="PF00265">
    <property type="entry name" value="TK"/>
    <property type="match status" value="1"/>
</dbReference>
<evidence type="ECO:0000256" key="1">
    <source>
        <dbReference type="ARBA" id="ARBA00007587"/>
    </source>
</evidence>
<feature type="active site" description="Proton acceptor" evidence="8">
    <location>
        <position position="107"/>
    </location>
</feature>
<dbReference type="GO" id="GO:0046104">
    <property type="term" value="P:thymidine metabolic process"/>
    <property type="evidence" value="ECO:0007669"/>
    <property type="project" value="TreeGrafter"/>
</dbReference>
<dbReference type="InterPro" id="IPR027417">
    <property type="entry name" value="P-loop_NTPase"/>
</dbReference>
<evidence type="ECO:0000256" key="5">
    <source>
        <dbReference type="ARBA" id="ARBA00022741"/>
    </source>
</evidence>
<dbReference type="PANTHER" id="PTHR11441">
    <property type="entry name" value="THYMIDINE KINASE"/>
    <property type="match status" value="1"/>
</dbReference>
<gene>
    <name evidence="13" type="primary">tdk</name>
    <name evidence="13" type="ORF">GALLR39Z86_36460</name>
</gene>
<feature type="binding site" evidence="9">
    <location>
        <position position="199"/>
    </location>
    <ligand>
        <name>substrate</name>
    </ligand>
</feature>
<dbReference type="GO" id="GO:0071897">
    <property type="term" value="P:DNA biosynthetic process"/>
    <property type="evidence" value="ECO:0007669"/>
    <property type="project" value="UniProtKB-KW"/>
</dbReference>
<dbReference type="SUPFAM" id="SSF52540">
    <property type="entry name" value="P-loop containing nucleoside triphosphate hydrolases"/>
    <property type="match status" value="1"/>
</dbReference>
<keyword evidence="6 10" id="KW-0418">Kinase</keyword>
<keyword evidence="7 10" id="KW-0067">ATP-binding</keyword>
<name>A0A9W6GBC6_9ACTN</name>
<evidence type="ECO:0000256" key="6">
    <source>
        <dbReference type="ARBA" id="ARBA00022777"/>
    </source>
</evidence>
<keyword evidence="5 10" id="KW-0547">Nucleotide-binding</keyword>
<evidence type="ECO:0000256" key="9">
    <source>
        <dbReference type="PIRSR" id="PIRSR035805-2"/>
    </source>
</evidence>
<dbReference type="PROSITE" id="PS00603">
    <property type="entry name" value="TK_CELLULAR_TYPE"/>
    <property type="match status" value="1"/>
</dbReference>
<dbReference type="Proteomes" id="UP001144313">
    <property type="component" value="Unassembled WGS sequence"/>
</dbReference>
<feature type="binding site" evidence="9">
    <location>
        <begin position="191"/>
        <end position="194"/>
    </location>
    <ligand>
        <name>substrate</name>
    </ligand>
</feature>
<sequence>MPGPVRAPGTVPAAAFTPAPPARHHRAMSHELVAYLGVMDAGKSTLALQYHHSLGGKGVVYTSMDRGGEGVVSSRIGLSHEAREVKPGFDIYDDLAATRPPYVIVDEVQFLEAPKQINHLADAVDGLELDVYAFGLKTDFLGRLFPATQRLIELADRVEELPVRVNCWCGERGTHNARLRDGVMVFSGDLVEVGDMDSYTVLCRRHHRAGLA</sequence>
<evidence type="ECO:0000256" key="12">
    <source>
        <dbReference type="SAM" id="MobiDB-lite"/>
    </source>
</evidence>
<evidence type="ECO:0000256" key="2">
    <source>
        <dbReference type="ARBA" id="ARBA00012118"/>
    </source>
</evidence>
<evidence type="ECO:0000256" key="10">
    <source>
        <dbReference type="RuleBase" id="RU000544"/>
    </source>
</evidence>
<evidence type="ECO:0000256" key="3">
    <source>
        <dbReference type="ARBA" id="ARBA00022634"/>
    </source>
</evidence>
<keyword evidence="3 10" id="KW-0237">DNA synthesis</keyword>
<dbReference type="GO" id="GO:0005524">
    <property type="term" value="F:ATP binding"/>
    <property type="evidence" value="ECO:0007669"/>
    <property type="project" value="UniProtKB-KW"/>
</dbReference>
<reference evidence="13" key="1">
    <citation type="submission" date="2022-12" db="EMBL/GenBank/DDBJ databases">
        <title>Reference genome sequencing for broad-spectrum identification of bacterial and archaeal isolates by mass spectrometry.</title>
        <authorList>
            <person name="Sekiguchi Y."/>
            <person name="Tourlousse D.M."/>
        </authorList>
    </citation>
    <scope>NUCLEOTIDE SEQUENCE</scope>
    <source>
        <strain evidence="13">LLR39Z86</strain>
    </source>
</reference>
<evidence type="ECO:0000313" key="13">
    <source>
        <dbReference type="EMBL" id="GLI43796.1"/>
    </source>
</evidence>
<proteinExistence type="inferred from homology"/>
<dbReference type="PIRSF" id="PIRSF035805">
    <property type="entry name" value="TK_cell"/>
    <property type="match status" value="1"/>
</dbReference>
<evidence type="ECO:0000256" key="11">
    <source>
        <dbReference type="RuleBase" id="RU004165"/>
    </source>
</evidence>
<dbReference type="InterPro" id="IPR020633">
    <property type="entry name" value="Thymidine_kinase_CS"/>
</dbReference>
<comment type="catalytic activity">
    <reaction evidence="10">
        <text>thymidine + ATP = dTMP + ADP + H(+)</text>
        <dbReference type="Rhea" id="RHEA:19129"/>
        <dbReference type="ChEBI" id="CHEBI:15378"/>
        <dbReference type="ChEBI" id="CHEBI:17748"/>
        <dbReference type="ChEBI" id="CHEBI:30616"/>
        <dbReference type="ChEBI" id="CHEBI:63528"/>
        <dbReference type="ChEBI" id="CHEBI:456216"/>
        <dbReference type="EC" id="2.7.1.21"/>
    </reaction>
</comment>
<organism evidence="13 14">
    <name type="scientific">Glycomyces algeriensis</name>
    <dbReference type="NCBI Taxonomy" id="256037"/>
    <lineage>
        <taxon>Bacteria</taxon>
        <taxon>Bacillati</taxon>
        <taxon>Actinomycetota</taxon>
        <taxon>Actinomycetes</taxon>
        <taxon>Glycomycetales</taxon>
        <taxon>Glycomycetaceae</taxon>
        <taxon>Glycomyces</taxon>
    </lineage>
</organism>
<comment type="caution">
    <text evidence="13">The sequence shown here is derived from an EMBL/GenBank/DDBJ whole genome shotgun (WGS) entry which is preliminary data.</text>
</comment>
<evidence type="ECO:0000256" key="8">
    <source>
        <dbReference type="PIRSR" id="PIRSR035805-1"/>
    </source>
</evidence>
<evidence type="ECO:0000256" key="7">
    <source>
        <dbReference type="ARBA" id="ARBA00022840"/>
    </source>
</evidence>
<feature type="region of interest" description="Disordered" evidence="12">
    <location>
        <begin position="1"/>
        <end position="22"/>
    </location>
</feature>
<dbReference type="GO" id="GO:0004797">
    <property type="term" value="F:thymidine kinase activity"/>
    <property type="evidence" value="ECO:0007669"/>
    <property type="project" value="UniProtKB-EC"/>
</dbReference>
<dbReference type="GO" id="GO:0005829">
    <property type="term" value="C:cytosol"/>
    <property type="evidence" value="ECO:0007669"/>
    <property type="project" value="TreeGrafter"/>
</dbReference>
<dbReference type="InterPro" id="IPR001267">
    <property type="entry name" value="Thymidine_kinase"/>
</dbReference>
<keyword evidence="4 10" id="KW-0808">Transferase</keyword>
<keyword evidence="14" id="KW-1185">Reference proteome</keyword>
<dbReference type="SUPFAM" id="SSF57716">
    <property type="entry name" value="Glucocorticoid receptor-like (DNA-binding domain)"/>
    <property type="match status" value="1"/>
</dbReference>